<evidence type="ECO:0000256" key="5">
    <source>
        <dbReference type="ARBA" id="ARBA00022660"/>
    </source>
</evidence>
<gene>
    <name evidence="16" type="ORF">SAMN06265338_106134</name>
</gene>
<evidence type="ECO:0000256" key="7">
    <source>
        <dbReference type="ARBA" id="ARBA00022729"/>
    </source>
</evidence>
<keyword evidence="7" id="KW-0732">Signal</keyword>
<dbReference type="Proteomes" id="UP000198418">
    <property type="component" value="Unassembled WGS sequence"/>
</dbReference>
<dbReference type="SUPFAM" id="SSF49503">
    <property type="entry name" value="Cupredoxins"/>
    <property type="match status" value="1"/>
</dbReference>
<dbReference type="InterPro" id="IPR008972">
    <property type="entry name" value="Cupredoxin"/>
</dbReference>
<dbReference type="GO" id="GO:0005507">
    <property type="term" value="F:copper ion binding"/>
    <property type="evidence" value="ECO:0007669"/>
    <property type="project" value="InterPro"/>
</dbReference>
<feature type="compositionally biased region" description="Low complexity" evidence="12">
    <location>
        <begin position="316"/>
        <end position="328"/>
    </location>
</feature>
<organism evidence="16 17">
    <name type="scientific">Rhodoblastus acidophilus</name>
    <name type="common">Rhodopseudomonas acidophila</name>
    <dbReference type="NCBI Taxonomy" id="1074"/>
    <lineage>
        <taxon>Bacteria</taxon>
        <taxon>Pseudomonadati</taxon>
        <taxon>Pseudomonadota</taxon>
        <taxon>Alphaproteobacteria</taxon>
        <taxon>Hyphomicrobiales</taxon>
        <taxon>Rhodoblastaceae</taxon>
        <taxon>Rhodoblastus</taxon>
    </lineage>
</organism>
<keyword evidence="4" id="KW-1003">Cell membrane</keyword>
<dbReference type="InterPro" id="IPR002429">
    <property type="entry name" value="CcO_II-like_C"/>
</dbReference>
<dbReference type="Pfam" id="PF06481">
    <property type="entry name" value="COX_ARM"/>
    <property type="match status" value="1"/>
</dbReference>
<dbReference type="Pfam" id="PF00116">
    <property type="entry name" value="COX2"/>
    <property type="match status" value="1"/>
</dbReference>
<dbReference type="InterPro" id="IPR010514">
    <property type="entry name" value="COX_ARM"/>
</dbReference>
<evidence type="ECO:0000256" key="3">
    <source>
        <dbReference type="ARBA" id="ARBA00022448"/>
    </source>
</evidence>
<dbReference type="GO" id="GO:0009486">
    <property type="term" value="F:cytochrome bo3 ubiquinol oxidase activity"/>
    <property type="evidence" value="ECO:0007669"/>
    <property type="project" value="InterPro"/>
</dbReference>
<sequence length="339" mass="36655">MSQRNPFRRTGLTPQEPDGSAFSLRSFDMTLSPIHSRRIRPASSRLARAALACALLSGCDYITLDPKGPIAANETLLFYNALAIMTAIGAPVIAAVFVVAYWFRKGGRGTFYLPDWHYSGKIELVVWSVPALTVFFLGALAVVGSNRLDPRVAIAAEAKPLDVQVVALDWKWLFLYPEAGVASINELALPIDTPIHFRLTSATVMNSFFIPNLGSQIYAMGAMETRLNLLAHEPGDYLGLSAQLSGAHFTDMRFTARAMSADDFAAWIAQARRNPDKLDRDAYGALLKPAPESPRVFGAVESKLFDAIVARTAPTPENAAACAPAPRRATQDASAGKGT</sequence>
<dbReference type="PANTHER" id="PTHR22888">
    <property type="entry name" value="CYTOCHROME C OXIDASE, SUBUNIT II"/>
    <property type="match status" value="1"/>
</dbReference>
<dbReference type="InterPro" id="IPR045187">
    <property type="entry name" value="CcO_II"/>
</dbReference>
<evidence type="ECO:0000256" key="2">
    <source>
        <dbReference type="ARBA" id="ARBA00007866"/>
    </source>
</evidence>
<feature type="domain" description="Cytochrome oxidase subunit II copper A binding" evidence="14">
    <location>
        <begin position="158"/>
        <end position="270"/>
    </location>
</feature>
<dbReference type="GO" id="GO:0005886">
    <property type="term" value="C:plasma membrane"/>
    <property type="evidence" value="ECO:0007669"/>
    <property type="project" value="UniProtKB-SubCell"/>
</dbReference>
<feature type="region of interest" description="Disordered" evidence="12">
    <location>
        <begin position="316"/>
        <end position="339"/>
    </location>
</feature>
<feature type="domain" description="Cytochrome oxidase subunit II transmembrane region profile" evidence="15">
    <location>
        <begin position="55"/>
        <end position="152"/>
    </location>
</feature>
<keyword evidence="10" id="KW-0560">Oxidoreductase</keyword>
<evidence type="ECO:0000256" key="9">
    <source>
        <dbReference type="ARBA" id="ARBA00022989"/>
    </source>
</evidence>
<reference evidence="17" key="1">
    <citation type="submission" date="2017-06" db="EMBL/GenBank/DDBJ databases">
        <authorList>
            <person name="Varghese N."/>
            <person name="Submissions S."/>
        </authorList>
    </citation>
    <scope>NUCLEOTIDE SEQUENCE [LARGE SCALE GENOMIC DNA]</scope>
    <source>
        <strain evidence="17">DSM 137</strain>
    </source>
</reference>
<feature type="transmembrane region" description="Helical" evidence="13">
    <location>
        <begin position="124"/>
        <end position="144"/>
    </location>
</feature>
<dbReference type="Gene3D" id="1.10.287.90">
    <property type="match status" value="1"/>
</dbReference>
<proteinExistence type="inferred from homology"/>
<dbReference type="SUPFAM" id="SSF81464">
    <property type="entry name" value="Cytochrome c oxidase subunit II-like, transmembrane region"/>
    <property type="match status" value="1"/>
</dbReference>
<evidence type="ECO:0000256" key="1">
    <source>
        <dbReference type="ARBA" id="ARBA00004651"/>
    </source>
</evidence>
<dbReference type="PANTHER" id="PTHR22888:SF18">
    <property type="entry name" value="CYTOCHROME BO(3) UBIQUINOL OXIDASE SUBUNIT 2"/>
    <property type="match status" value="1"/>
</dbReference>
<dbReference type="Gene3D" id="2.60.40.420">
    <property type="entry name" value="Cupredoxins - blue copper proteins"/>
    <property type="match status" value="1"/>
</dbReference>
<keyword evidence="8" id="KW-0249">Electron transport</keyword>
<keyword evidence="9 13" id="KW-1133">Transmembrane helix</keyword>
<comment type="subcellular location">
    <subcellularLocation>
        <location evidence="1">Cell membrane</location>
        <topology evidence="1">Multi-pass membrane protein</topology>
    </subcellularLocation>
</comment>
<evidence type="ECO:0000256" key="8">
    <source>
        <dbReference type="ARBA" id="ARBA00022982"/>
    </source>
</evidence>
<dbReference type="InterPro" id="IPR011759">
    <property type="entry name" value="Cyt_c_oxidase_su2_TM_dom"/>
</dbReference>
<evidence type="ECO:0000256" key="13">
    <source>
        <dbReference type="SAM" id="Phobius"/>
    </source>
</evidence>
<evidence type="ECO:0000259" key="15">
    <source>
        <dbReference type="PROSITE" id="PS50999"/>
    </source>
</evidence>
<keyword evidence="17" id="KW-1185">Reference proteome</keyword>
<dbReference type="EMBL" id="FYDG01000006">
    <property type="protein sequence ID" value="SNB74819.1"/>
    <property type="molecule type" value="Genomic_DNA"/>
</dbReference>
<protein>
    <submittedName>
        <fullName evidence="16">Cytochrome bo3 quinol oxidase subunit 2</fullName>
    </submittedName>
</protein>
<feature type="transmembrane region" description="Helical" evidence="13">
    <location>
        <begin position="76"/>
        <end position="103"/>
    </location>
</feature>
<dbReference type="GO" id="GO:0004129">
    <property type="term" value="F:cytochrome-c oxidase activity"/>
    <property type="evidence" value="ECO:0007669"/>
    <property type="project" value="InterPro"/>
</dbReference>
<dbReference type="AlphaFoldDB" id="A0A212RQY0"/>
<dbReference type="InterPro" id="IPR034227">
    <property type="entry name" value="CuRO_UO_II"/>
</dbReference>
<name>A0A212RQY0_RHOAC</name>
<dbReference type="PROSITE" id="PS50857">
    <property type="entry name" value="COX2_CUA"/>
    <property type="match status" value="1"/>
</dbReference>
<evidence type="ECO:0000259" key="14">
    <source>
        <dbReference type="PROSITE" id="PS50857"/>
    </source>
</evidence>
<evidence type="ECO:0000313" key="16">
    <source>
        <dbReference type="EMBL" id="SNB74819.1"/>
    </source>
</evidence>
<dbReference type="PROSITE" id="PS50999">
    <property type="entry name" value="COX2_TM"/>
    <property type="match status" value="1"/>
</dbReference>
<evidence type="ECO:0000256" key="6">
    <source>
        <dbReference type="ARBA" id="ARBA00022692"/>
    </source>
</evidence>
<evidence type="ECO:0000313" key="17">
    <source>
        <dbReference type="Proteomes" id="UP000198418"/>
    </source>
</evidence>
<dbReference type="CDD" id="cd04212">
    <property type="entry name" value="CuRO_UO_II"/>
    <property type="match status" value="1"/>
</dbReference>
<evidence type="ECO:0000256" key="4">
    <source>
        <dbReference type="ARBA" id="ARBA00022475"/>
    </source>
</evidence>
<evidence type="ECO:0000256" key="11">
    <source>
        <dbReference type="ARBA" id="ARBA00023136"/>
    </source>
</evidence>
<keyword evidence="11 13" id="KW-0472">Membrane</keyword>
<evidence type="ECO:0000256" key="10">
    <source>
        <dbReference type="ARBA" id="ARBA00023002"/>
    </source>
</evidence>
<dbReference type="InterPro" id="IPR036257">
    <property type="entry name" value="Cyt_c_oxidase_su2_TM_sf"/>
</dbReference>
<feature type="region of interest" description="Disordered" evidence="12">
    <location>
        <begin position="1"/>
        <end position="20"/>
    </location>
</feature>
<evidence type="ECO:0000256" key="12">
    <source>
        <dbReference type="SAM" id="MobiDB-lite"/>
    </source>
</evidence>
<accession>A0A212RQY0</accession>
<keyword evidence="3" id="KW-0813">Transport</keyword>
<comment type="similarity">
    <text evidence="2">Belongs to the cytochrome c oxidase subunit 2 family.</text>
</comment>
<dbReference type="GO" id="GO:0042773">
    <property type="term" value="P:ATP synthesis coupled electron transport"/>
    <property type="evidence" value="ECO:0007669"/>
    <property type="project" value="TreeGrafter"/>
</dbReference>
<keyword evidence="5" id="KW-0679">Respiratory chain</keyword>
<keyword evidence="6 13" id="KW-0812">Transmembrane</keyword>